<accession>A0A1L7DS60</accession>
<dbReference type="Proteomes" id="UP000221958">
    <property type="component" value="Segment"/>
</dbReference>
<organism evidence="1 2">
    <name type="scientific">Ralstonia phage phiAp1</name>
    <dbReference type="NCBI Taxonomy" id="2783867"/>
    <lineage>
        <taxon>Viruses</taxon>
        <taxon>Duplodnaviria</taxon>
        <taxon>Heunggongvirae</taxon>
        <taxon>Uroviricota</taxon>
        <taxon>Caudoviricetes</taxon>
        <taxon>Autographivirales</taxon>
        <taxon>Autoscriptoviridae</taxon>
        <taxon>Ayakvirus</taxon>
        <taxon>Ayakvirus Ap1</taxon>
    </lineage>
</organism>
<keyword evidence="2" id="KW-1185">Reference proteome</keyword>
<reference evidence="2" key="1">
    <citation type="submission" date="2016-11" db="EMBL/GenBank/DDBJ databases">
        <authorList>
            <person name="Xavier A.S."/>
            <person name="Silva F.P."/>
            <person name="Vidigal P.M.P."/>
            <person name="Lima T.T.M."/>
            <person name="Souza F.O."/>
            <person name="Alfenas-Zerbini P."/>
        </authorList>
    </citation>
    <scope>NUCLEOTIDE SEQUENCE [LARGE SCALE GENOMIC DNA]</scope>
</reference>
<protein>
    <submittedName>
        <fullName evidence="1">Major capsid protein</fullName>
    </submittedName>
</protein>
<gene>
    <name evidence="1" type="ORF">phiAp1_40</name>
</gene>
<name>A0A1L7DS60_9CAUD</name>
<evidence type="ECO:0000313" key="1">
    <source>
        <dbReference type="EMBL" id="APU03181.1"/>
    </source>
</evidence>
<proteinExistence type="predicted"/>
<sequence length="345" mass="37750">MTDVANKGQLTRTWWAGTAADADVHIEAYEGDIEGSFRAESLFRASGLTNYKSVQNQTNSWRGDRIGTATVKGRRSGETLSDQRIANEKFIVTVDTVAYIRTPFDYQDDWTAPDFKAEYSAEHASAHAISFDEAHVIQLIKCANFTPPDSLAGAFHPGIKAVMTGYQAALAAGSNVVDPSRDLTGFEQAADIIVQEHKAVLTEFVKRRLGQGLAQTVTLIHPDAFNVLLEHKKLMNVDFQGSSAGNDYSARRIAVLNGVRIVEAPIFPTAGVSHPLGAAFDVSAAEAKALLIVFFPQKALVTVEAQPMTVKVWDYPKEFQSFLDSYQMYTVGQRRPDAVGVIFSD</sequence>
<dbReference type="EMBL" id="KY117485">
    <property type="protein sequence ID" value="APU03181.1"/>
    <property type="molecule type" value="Genomic_DNA"/>
</dbReference>
<evidence type="ECO:0000313" key="2">
    <source>
        <dbReference type="Proteomes" id="UP000221958"/>
    </source>
</evidence>